<organism evidence="11 12">
    <name type="scientific">Trichogramma kaykai</name>
    <dbReference type="NCBI Taxonomy" id="54128"/>
    <lineage>
        <taxon>Eukaryota</taxon>
        <taxon>Metazoa</taxon>
        <taxon>Ecdysozoa</taxon>
        <taxon>Arthropoda</taxon>
        <taxon>Hexapoda</taxon>
        <taxon>Insecta</taxon>
        <taxon>Pterygota</taxon>
        <taxon>Neoptera</taxon>
        <taxon>Endopterygota</taxon>
        <taxon>Hymenoptera</taxon>
        <taxon>Apocrita</taxon>
        <taxon>Proctotrupomorpha</taxon>
        <taxon>Chalcidoidea</taxon>
        <taxon>Trichogrammatidae</taxon>
        <taxon>Trichogramma</taxon>
    </lineage>
</organism>
<feature type="compositionally biased region" description="Low complexity" evidence="9">
    <location>
        <begin position="19"/>
        <end position="34"/>
    </location>
</feature>
<evidence type="ECO:0000256" key="5">
    <source>
        <dbReference type="ARBA" id="ARBA00022786"/>
    </source>
</evidence>
<evidence type="ECO:0000256" key="8">
    <source>
        <dbReference type="ARBA" id="ARBA00033460"/>
    </source>
</evidence>
<dbReference type="Pfam" id="PF02338">
    <property type="entry name" value="OTU"/>
    <property type="match status" value="1"/>
</dbReference>
<dbReference type="CDD" id="cd22752">
    <property type="entry name" value="OTU_OTUD5-like"/>
    <property type="match status" value="1"/>
</dbReference>
<evidence type="ECO:0000256" key="2">
    <source>
        <dbReference type="ARBA" id="ARBA00010407"/>
    </source>
</evidence>
<dbReference type="PANTHER" id="PTHR12419">
    <property type="entry name" value="OTU DOMAIN CONTAINING PROTEIN"/>
    <property type="match status" value="1"/>
</dbReference>
<dbReference type="AlphaFoldDB" id="A0ABD2W410"/>
<comment type="catalytic activity">
    <reaction evidence="1">
        <text>Thiol-dependent hydrolysis of ester, thioester, amide, peptide and isopeptide bonds formed by the C-terminal Gly of ubiquitin (a 76-residue protein attached to proteins as an intracellular targeting signal).</text>
        <dbReference type="EC" id="3.4.19.12"/>
    </reaction>
</comment>
<feature type="region of interest" description="Disordered" evidence="9">
    <location>
        <begin position="420"/>
        <end position="505"/>
    </location>
</feature>
<sequence length="563" mass="62969">MTILSKKKQPSQKDRRSDTSSSSDVDGVQSDLGSQSPISIPNSSYQVRAANGFAVDLHTVQADHSTNSIIHNNNVSYEANADCREESHFEEPISSGINKRHRRLSSPHRVSRAKRERERDRVRGSSVDSTGELEREREHERQSTPPTTPSSSSTADDSPTSSLMALATAASDLEHEHEHEVNGYNSGDEYTGRTGPNLTLAEWQERDKWFEKRMKKRGFVIKKMGEDGACLFRAIADQVYGDQDMHSVVRKHCMDYLDANREFFSNFVAEDFSTYVDRKRLENVHGNHIEMQAMSEMYNRSIEVFCYSTEPINIFHGVHKTDNEPIRLSYQRGSHYNSIVDPYKATVGVGLGLPQYSPGAADRALVSDAVRQSEDLHIEQTMLEDKIKATDWEATNEAIEEQVARESYLQWLRDNEMRKARSTSASSTSTITSSQNSHFLGTSQRRHTSPPKSVCSSPDTTTKGSDGIRYNKRSPKHQIASAPLSTVNSSSVLQEPVPGSSKETNASNEIAFVNRLPPEVFGLTDWEDSDILSKVLATSQQEYLDSLKQSRASTNSADDSSKS</sequence>
<dbReference type="GO" id="GO:0010629">
    <property type="term" value="P:negative regulation of gene expression"/>
    <property type="evidence" value="ECO:0007669"/>
    <property type="project" value="UniProtKB-ARBA"/>
</dbReference>
<evidence type="ECO:0000259" key="10">
    <source>
        <dbReference type="PROSITE" id="PS50802"/>
    </source>
</evidence>
<evidence type="ECO:0000313" key="12">
    <source>
        <dbReference type="Proteomes" id="UP001627154"/>
    </source>
</evidence>
<feature type="compositionally biased region" description="Basic residues" evidence="9">
    <location>
        <begin position="98"/>
        <end position="112"/>
    </location>
</feature>
<dbReference type="GO" id="GO:0030154">
    <property type="term" value="P:cell differentiation"/>
    <property type="evidence" value="ECO:0007669"/>
    <property type="project" value="UniProtKB-ARBA"/>
</dbReference>
<feature type="region of interest" description="Disordered" evidence="9">
    <location>
        <begin position="88"/>
        <end position="196"/>
    </location>
</feature>
<name>A0ABD2W410_9HYME</name>
<reference evidence="11 12" key="1">
    <citation type="journal article" date="2024" name="bioRxiv">
        <title>A reference genome for Trichogramma kaykai: A tiny desert-dwelling parasitoid wasp with competing sex-ratio distorters.</title>
        <authorList>
            <person name="Culotta J."/>
            <person name="Lindsey A.R."/>
        </authorList>
    </citation>
    <scope>NUCLEOTIDE SEQUENCE [LARGE SCALE GENOMIC DNA]</scope>
    <source>
        <strain evidence="11 12">KSX58</strain>
    </source>
</reference>
<feature type="compositionally biased region" description="Polar residues" evidence="9">
    <location>
        <begin position="483"/>
        <end position="493"/>
    </location>
</feature>
<feature type="compositionally biased region" description="Low complexity" evidence="9">
    <location>
        <begin position="422"/>
        <end position="434"/>
    </location>
</feature>
<gene>
    <name evidence="11" type="ORF">TKK_016659</name>
</gene>
<feature type="compositionally biased region" description="Basic and acidic residues" evidence="9">
    <location>
        <begin position="172"/>
        <end position="181"/>
    </location>
</feature>
<keyword evidence="5" id="KW-0833">Ubl conjugation pathway</keyword>
<dbReference type="GO" id="GO:0004843">
    <property type="term" value="F:cysteine-type deubiquitinase activity"/>
    <property type="evidence" value="ECO:0007669"/>
    <property type="project" value="UniProtKB-EC"/>
</dbReference>
<dbReference type="PANTHER" id="PTHR12419:SF4">
    <property type="entry name" value="OTU DOMAIN-CONTAINING PROTEIN 5"/>
    <property type="match status" value="1"/>
</dbReference>
<dbReference type="GO" id="GO:0001817">
    <property type="term" value="P:regulation of cytokine production"/>
    <property type="evidence" value="ECO:0007669"/>
    <property type="project" value="UniProtKB-ARBA"/>
</dbReference>
<feature type="compositionally biased region" description="Low complexity" evidence="9">
    <location>
        <begin position="143"/>
        <end position="171"/>
    </location>
</feature>
<dbReference type="Gene3D" id="3.90.70.80">
    <property type="match status" value="1"/>
</dbReference>
<feature type="region of interest" description="Disordered" evidence="9">
    <location>
        <begin position="1"/>
        <end position="40"/>
    </location>
</feature>
<comment type="similarity">
    <text evidence="2">Belongs to the peptidase C85 family.</text>
</comment>
<evidence type="ECO:0000256" key="9">
    <source>
        <dbReference type="SAM" id="MobiDB-lite"/>
    </source>
</evidence>
<feature type="compositionally biased region" description="Basic and acidic residues" evidence="9">
    <location>
        <begin position="113"/>
        <end position="123"/>
    </location>
</feature>
<evidence type="ECO:0000256" key="7">
    <source>
        <dbReference type="ARBA" id="ARBA00022807"/>
    </source>
</evidence>
<feature type="compositionally biased region" description="Basic residues" evidence="9">
    <location>
        <begin position="1"/>
        <end position="10"/>
    </location>
</feature>
<dbReference type="Proteomes" id="UP001627154">
    <property type="component" value="Unassembled WGS sequence"/>
</dbReference>
<protein>
    <recommendedName>
        <fullName evidence="3">ubiquitinyl hydrolase 1</fullName>
        <ecNumber evidence="3">3.4.19.12</ecNumber>
    </recommendedName>
    <alternativeName>
        <fullName evidence="8">Deubiquitinating enzyme A</fullName>
    </alternativeName>
</protein>
<dbReference type="SUPFAM" id="SSF54001">
    <property type="entry name" value="Cysteine proteinases"/>
    <property type="match status" value="1"/>
</dbReference>
<dbReference type="PROSITE" id="PS50802">
    <property type="entry name" value="OTU"/>
    <property type="match status" value="1"/>
</dbReference>
<keyword evidence="12" id="KW-1185">Reference proteome</keyword>
<keyword evidence="4" id="KW-0645">Protease</keyword>
<evidence type="ECO:0000256" key="4">
    <source>
        <dbReference type="ARBA" id="ARBA00022670"/>
    </source>
</evidence>
<keyword evidence="7" id="KW-0788">Thiol protease</keyword>
<dbReference type="EC" id="3.4.19.12" evidence="3"/>
<dbReference type="GO" id="GO:0051241">
    <property type="term" value="P:negative regulation of multicellular organismal process"/>
    <property type="evidence" value="ECO:0007669"/>
    <property type="project" value="UniProtKB-ARBA"/>
</dbReference>
<accession>A0ABD2W410</accession>
<feature type="compositionally biased region" description="Polar residues" evidence="9">
    <location>
        <begin position="450"/>
        <end position="464"/>
    </location>
</feature>
<dbReference type="FunFam" id="3.90.70.80:FF:000002">
    <property type="entry name" value="OTU domain-containing protein 5 isoform X2"/>
    <property type="match status" value="1"/>
</dbReference>
<dbReference type="InterPro" id="IPR050704">
    <property type="entry name" value="Peptidase_C85-like"/>
</dbReference>
<dbReference type="GO" id="GO:0006508">
    <property type="term" value="P:proteolysis"/>
    <property type="evidence" value="ECO:0007669"/>
    <property type="project" value="UniProtKB-KW"/>
</dbReference>
<feature type="compositionally biased region" description="Basic and acidic residues" evidence="9">
    <location>
        <begin position="132"/>
        <end position="142"/>
    </location>
</feature>
<evidence type="ECO:0000256" key="6">
    <source>
        <dbReference type="ARBA" id="ARBA00022801"/>
    </source>
</evidence>
<keyword evidence="6" id="KW-0378">Hydrolase</keyword>
<dbReference type="InterPro" id="IPR038765">
    <property type="entry name" value="Papain-like_cys_pep_sf"/>
</dbReference>
<comment type="caution">
    <text evidence="11">The sequence shown here is derived from an EMBL/GenBank/DDBJ whole genome shotgun (WGS) entry which is preliminary data.</text>
</comment>
<evidence type="ECO:0000256" key="3">
    <source>
        <dbReference type="ARBA" id="ARBA00012759"/>
    </source>
</evidence>
<dbReference type="EMBL" id="JBJJXI010000136">
    <property type="protein sequence ID" value="KAL3387511.1"/>
    <property type="molecule type" value="Genomic_DNA"/>
</dbReference>
<feature type="domain" description="OTU" evidence="10">
    <location>
        <begin position="219"/>
        <end position="342"/>
    </location>
</feature>
<evidence type="ECO:0000256" key="1">
    <source>
        <dbReference type="ARBA" id="ARBA00000707"/>
    </source>
</evidence>
<evidence type="ECO:0000313" key="11">
    <source>
        <dbReference type="EMBL" id="KAL3387511.1"/>
    </source>
</evidence>
<proteinExistence type="inferred from homology"/>
<dbReference type="InterPro" id="IPR003323">
    <property type="entry name" value="OTU_dom"/>
</dbReference>